<keyword evidence="2" id="KW-1185">Reference proteome</keyword>
<accession>Q229W2</accession>
<proteinExistence type="predicted"/>
<organism evidence="1 2">
    <name type="scientific">Tetrahymena thermophila (strain SB210)</name>
    <dbReference type="NCBI Taxonomy" id="312017"/>
    <lineage>
        <taxon>Eukaryota</taxon>
        <taxon>Sar</taxon>
        <taxon>Alveolata</taxon>
        <taxon>Ciliophora</taxon>
        <taxon>Intramacronucleata</taxon>
        <taxon>Oligohymenophorea</taxon>
        <taxon>Hymenostomatida</taxon>
        <taxon>Tetrahymenina</taxon>
        <taxon>Tetrahymenidae</taxon>
        <taxon>Tetrahymena</taxon>
    </lineage>
</organism>
<protein>
    <submittedName>
        <fullName evidence="1">AMP-binding enzyme family protein</fullName>
    </submittedName>
</protein>
<dbReference type="Proteomes" id="UP000009168">
    <property type="component" value="Unassembled WGS sequence"/>
</dbReference>
<name>Q229W2_TETTS</name>
<dbReference type="InParanoid" id="Q229W2"/>
<reference evidence="2" key="1">
    <citation type="journal article" date="2006" name="PLoS Biol.">
        <title>Macronuclear genome sequence of the ciliate Tetrahymena thermophila, a model eukaryote.</title>
        <authorList>
            <person name="Eisen J.A."/>
            <person name="Coyne R.S."/>
            <person name="Wu M."/>
            <person name="Wu D."/>
            <person name="Thiagarajan M."/>
            <person name="Wortman J.R."/>
            <person name="Badger J.H."/>
            <person name="Ren Q."/>
            <person name="Amedeo P."/>
            <person name="Jones K.M."/>
            <person name="Tallon L.J."/>
            <person name="Delcher A.L."/>
            <person name="Salzberg S.L."/>
            <person name="Silva J.C."/>
            <person name="Haas B.J."/>
            <person name="Majoros W.H."/>
            <person name="Farzad M."/>
            <person name="Carlton J.M."/>
            <person name="Smith R.K. Jr."/>
            <person name="Garg J."/>
            <person name="Pearlman R.E."/>
            <person name="Karrer K.M."/>
            <person name="Sun L."/>
            <person name="Manning G."/>
            <person name="Elde N.C."/>
            <person name="Turkewitz A.P."/>
            <person name="Asai D.J."/>
            <person name="Wilkes D.E."/>
            <person name="Wang Y."/>
            <person name="Cai H."/>
            <person name="Collins K."/>
            <person name="Stewart B.A."/>
            <person name="Lee S.R."/>
            <person name="Wilamowska K."/>
            <person name="Weinberg Z."/>
            <person name="Ruzzo W.L."/>
            <person name="Wloga D."/>
            <person name="Gaertig J."/>
            <person name="Frankel J."/>
            <person name="Tsao C.-C."/>
            <person name="Gorovsky M.A."/>
            <person name="Keeling P.J."/>
            <person name="Waller R.F."/>
            <person name="Patron N.J."/>
            <person name="Cherry J.M."/>
            <person name="Stover N.A."/>
            <person name="Krieger C.J."/>
            <person name="del Toro C."/>
            <person name="Ryder H.F."/>
            <person name="Williamson S.C."/>
            <person name="Barbeau R.A."/>
            <person name="Hamilton E.P."/>
            <person name="Orias E."/>
        </authorList>
    </citation>
    <scope>NUCLEOTIDE SEQUENCE [LARGE SCALE GENOMIC DNA]</scope>
    <source>
        <strain evidence="2">SB210</strain>
    </source>
</reference>
<evidence type="ECO:0000313" key="1">
    <source>
        <dbReference type="EMBL" id="EAR82076.2"/>
    </source>
</evidence>
<evidence type="ECO:0000313" key="2">
    <source>
        <dbReference type="Proteomes" id="UP000009168"/>
    </source>
</evidence>
<dbReference type="EMBL" id="GG662737">
    <property type="protein sequence ID" value="EAR82076.2"/>
    <property type="molecule type" value="Genomic_DNA"/>
</dbReference>
<dbReference type="AlphaFoldDB" id="Q229W2"/>
<dbReference type="KEGG" id="tet:TTHERM_01330010"/>
<dbReference type="RefSeq" id="XP_001029739.2">
    <property type="nucleotide sequence ID" value="XM_001029739.2"/>
</dbReference>
<dbReference type="HOGENOM" id="CLU_013044_1_0_1"/>
<gene>
    <name evidence="1" type="ORF">TTHERM_01330010</name>
</gene>
<dbReference type="GeneID" id="7824529"/>
<dbReference type="eggNOG" id="ENOG502T0U3">
    <property type="taxonomic scope" value="Eukaryota"/>
</dbReference>
<sequence length="657" mass="76894">MELNNNLIGFRFEYDSNLSIEQLQVLNNKTYIVYVAQFYQSDKNSTASFLLDIIDCTNPGLIGFKCLDFSKVANYTFSLNSENSLLTYINIMTYACQDLDTFKTSIPNNCANYTEINNIVNGINAVIRLKLYTSQFNTTSKEVQVNYRNSYVYTVANQSILSRIKTQKQITSVKTGYIIQSQNSFSSPIQYEQQDQTLDRQYAAQSIGVSCYSRVMIFPDELVQQIQIQFPTIPQVFAQVNSIFTLLMLLGIFGRAASNSSIKKEFFKLFLKNLYKTNFPQIQQFKDASKSEQTQILQDNLFQEAQKKNQKHYELTKQNNKKKIESEKLNFENVNLSEDEIKDEEKNSQCQKIPIFQYNPTFNMKKQKHDKSSFNNNKQSLQNPKDIILRKTKQSIILKKMESNTIQDEASKINFDTFFQKSSFDDKQTTSIITDSRFYSQNQTSYQKNIYKDKFLNVSMSFNSIEVNANNKNKKYKENQTQDFMNQINKNHNNKTEGKLKEIQDKSKKWKIIYQYLQKLRICKKRQKIEQIHKLSKIQKEKIQNHINQDLDILSILKDIIFIKKAVMILLKKDQLAAIKHIGLSTQILELDLKSLGPNLDKIKTYFSYYEMQHAILSSEKLQEYQIQKFLKRCSNNKNLTQIDNRILQSLKIQQSI</sequence>